<dbReference type="Pfam" id="PF00646">
    <property type="entry name" value="F-box"/>
    <property type="match status" value="1"/>
</dbReference>
<gene>
    <name evidence="4" type="ORF">FMAN_14483</name>
</gene>
<feature type="coiled-coil region" evidence="1">
    <location>
        <begin position="419"/>
        <end position="446"/>
    </location>
</feature>
<dbReference type="EMBL" id="FCQH01000020">
    <property type="protein sequence ID" value="CVL07604.1"/>
    <property type="molecule type" value="Genomic_DNA"/>
</dbReference>
<dbReference type="InterPro" id="IPR001810">
    <property type="entry name" value="F-box_dom"/>
</dbReference>
<accession>A0A1L7UA54</accession>
<dbReference type="GeneID" id="65093730"/>
<sequence>MIDLDEAMSITWVDGDEDNNEAMRSVGFYEHAEAPRAFPSLELYTTQEVDTRCMICGVSFHISRHRTNGEHPSAAWSSHAGDDIGAYPGSQNCVQPDCTSIPRSGSGPGTSLLSPRNLGSSRSEHISGPNCRSTSAYHGGRISVEAMRECNTYQCLLLRDESWEPEDGELEDFERQGSHVLSGLADAVKCNRRGYYAPQFFPERNKVRYTVTTFLSDGVPAMPFHPTCFEVFKRASIYRYGFVNVKALVSWAQERAAPSMRLPEHAAVKRARQMQWMHHAGDEFLAANPCFIPGLQDIIDSVQNIYSPDDICSDAAPPALNSTDMFSKFPQEIKLEILLQLDSWDIANLRLSSRAFRHLPQSLFYQLTLRELPWLYEAWTPLPLSFFVTTTAVEQRRIGQRLDEINHKISVRRQDDDGSEESAAKIKSLVNKAAKLEERRKQSYKTTPVRLLDRRSTNWTQLRGELARRWGELPGLRNRRRIWNSCQEIMDRAETIPTEERDDDRGLGQWIAYQF</sequence>
<keyword evidence="5" id="KW-1185">Reference proteome</keyword>
<evidence type="ECO:0000256" key="1">
    <source>
        <dbReference type="SAM" id="Coils"/>
    </source>
</evidence>
<dbReference type="CDD" id="cd09917">
    <property type="entry name" value="F-box_SF"/>
    <property type="match status" value="1"/>
</dbReference>
<dbReference type="RefSeq" id="XP_041690592.1">
    <property type="nucleotide sequence ID" value="XM_041825186.1"/>
</dbReference>
<organism evidence="4 5">
    <name type="scientific">Fusarium mangiferae</name>
    <name type="common">Mango malformation disease fungus</name>
    <dbReference type="NCBI Taxonomy" id="192010"/>
    <lineage>
        <taxon>Eukaryota</taxon>
        <taxon>Fungi</taxon>
        <taxon>Dikarya</taxon>
        <taxon>Ascomycota</taxon>
        <taxon>Pezizomycotina</taxon>
        <taxon>Sordariomycetes</taxon>
        <taxon>Hypocreomycetidae</taxon>
        <taxon>Hypocreales</taxon>
        <taxon>Nectriaceae</taxon>
        <taxon>Fusarium</taxon>
        <taxon>Fusarium fujikuroi species complex</taxon>
    </lineage>
</organism>
<evidence type="ECO:0000313" key="5">
    <source>
        <dbReference type="Proteomes" id="UP000184255"/>
    </source>
</evidence>
<dbReference type="AlphaFoldDB" id="A0A1L7UA54"/>
<feature type="region of interest" description="Disordered" evidence="2">
    <location>
        <begin position="97"/>
        <end position="131"/>
    </location>
</feature>
<keyword evidence="1" id="KW-0175">Coiled coil</keyword>
<protein>
    <recommendedName>
        <fullName evidence="3">F-box domain-containing protein</fullName>
    </recommendedName>
</protein>
<evidence type="ECO:0000259" key="3">
    <source>
        <dbReference type="PROSITE" id="PS50181"/>
    </source>
</evidence>
<comment type="caution">
    <text evidence="4">The sequence shown here is derived from an EMBL/GenBank/DDBJ whole genome shotgun (WGS) entry which is preliminary data.</text>
</comment>
<feature type="domain" description="F-box" evidence="3">
    <location>
        <begin position="323"/>
        <end position="372"/>
    </location>
</feature>
<proteinExistence type="predicted"/>
<feature type="compositionally biased region" description="Low complexity" evidence="2">
    <location>
        <begin position="102"/>
        <end position="116"/>
    </location>
</feature>
<evidence type="ECO:0000256" key="2">
    <source>
        <dbReference type="SAM" id="MobiDB-lite"/>
    </source>
</evidence>
<name>A0A1L7UA54_FUSMA</name>
<reference evidence="5" key="1">
    <citation type="journal article" date="2016" name="Genome Biol. Evol.">
        <title>Comparative 'omics' of the Fusarium fujikuroi species complex highlights differences in genetic potential and metabolite synthesis.</title>
        <authorList>
            <person name="Niehaus E.-M."/>
            <person name="Muensterkoetter M."/>
            <person name="Proctor R.H."/>
            <person name="Brown D.W."/>
            <person name="Sharon A."/>
            <person name="Idan Y."/>
            <person name="Oren-Young L."/>
            <person name="Sieber C.M."/>
            <person name="Novak O."/>
            <person name="Pencik A."/>
            <person name="Tarkowska D."/>
            <person name="Hromadova K."/>
            <person name="Freeman S."/>
            <person name="Maymon M."/>
            <person name="Elazar M."/>
            <person name="Youssef S.A."/>
            <person name="El-Shabrawy E.S.M."/>
            <person name="Shalaby A.B.A."/>
            <person name="Houterman P."/>
            <person name="Brock N.L."/>
            <person name="Burkhardt I."/>
            <person name="Tsavkelova E.A."/>
            <person name="Dickschat J.S."/>
            <person name="Galuszka P."/>
            <person name="Gueldener U."/>
            <person name="Tudzynski B."/>
        </authorList>
    </citation>
    <scope>NUCLEOTIDE SEQUENCE [LARGE SCALE GENOMIC DNA]</scope>
    <source>
        <strain evidence="5">MRC7560</strain>
    </source>
</reference>
<dbReference type="InterPro" id="IPR036047">
    <property type="entry name" value="F-box-like_dom_sf"/>
</dbReference>
<dbReference type="Proteomes" id="UP000184255">
    <property type="component" value="Unassembled WGS sequence"/>
</dbReference>
<dbReference type="PROSITE" id="PS50181">
    <property type="entry name" value="FBOX"/>
    <property type="match status" value="1"/>
</dbReference>
<dbReference type="VEuPathDB" id="FungiDB:FMAN_14483"/>
<dbReference type="SUPFAM" id="SSF81383">
    <property type="entry name" value="F-box domain"/>
    <property type="match status" value="1"/>
</dbReference>
<evidence type="ECO:0000313" key="4">
    <source>
        <dbReference type="EMBL" id="CVL07604.1"/>
    </source>
</evidence>